<accession>A0ABN0AJX4</accession>
<proteinExistence type="predicted"/>
<name>A0ABN0AJX4_CHRGE</name>
<comment type="caution">
    <text evidence="1">The sequence shown here is derived from an EMBL/GenBank/DDBJ whole genome shotgun (WGS) entry which is preliminary data.</text>
</comment>
<keyword evidence="2" id="KW-1185">Reference proteome</keyword>
<protein>
    <submittedName>
        <fullName evidence="1">Uncharacterized protein</fullName>
    </submittedName>
</protein>
<dbReference type="EMBL" id="ACKQ02000007">
    <property type="protein sequence ID" value="EFK33284.1"/>
    <property type="molecule type" value="Genomic_DNA"/>
</dbReference>
<dbReference type="Proteomes" id="UP000002969">
    <property type="component" value="Unassembled WGS sequence"/>
</dbReference>
<evidence type="ECO:0000313" key="1">
    <source>
        <dbReference type="EMBL" id="EFK33284.1"/>
    </source>
</evidence>
<organism evidence="1 2">
    <name type="scientific">Chryseobacterium gleum ATCC 35910</name>
    <dbReference type="NCBI Taxonomy" id="525257"/>
    <lineage>
        <taxon>Bacteria</taxon>
        <taxon>Pseudomonadati</taxon>
        <taxon>Bacteroidota</taxon>
        <taxon>Flavobacteriia</taxon>
        <taxon>Flavobacteriales</taxon>
        <taxon>Weeksellaceae</taxon>
        <taxon>Chryseobacterium group</taxon>
        <taxon>Chryseobacterium</taxon>
    </lineage>
</organism>
<sequence length="39" mass="4656">MHDIRAIFFAKIIKLKKTICTIKFRNGLYKIDKNTFILV</sequence>
<evidence type="ECO:0000313" key="2">
    <source>
        <dbReference type="Proteomes" id="UP000002969"/>
    </source>
</evidence>
<gene>
    <name evidence="1" type="ORF">HMPREF0204_12352</name>
</gene>
<reference evidence="1" key="1">
    <citation type="submission" date="2010-06" db="EMBL/GenBank/DDBJ databases">
        <authorList>
            <person name="Muzny D."/>
            <person name="Qin X."/>
            <person name="Buhay C."/>
            <person name="Dugan-Rocha S."/>
            <person name="Ding Y."/>
            <person name="Chen G."/>
            <person name="Hawes A."/>
            <person name="Holder M."/>
            <person name="Jhangiani S."/>
            <person name="Johnson A."/>
            <person name="Khan Z."/>
            <person name="Li Z."/>
            <person name="Liu W."/>
            <person name="Liu X."/>
            <person name="Perez L."/>
            <person name="Shen H."/>
            <person name="Wang Q."/>
            <person name="Watt J."/>
            <person name="Xi L."/>
            <person name="Xin Y."/>
            <person name="Zhou J."/>
            <person name="Deng J."/>
            <person name="Jiang H."/>
            <person name="Liu Y."/>
            <person name="Qu J."/>
            <person name="Song X.-Z."/>
            <person name="Zhang L."/>
            <person name="Villasana D."/>
            <person name="Johnson A."/>
            <person name="Liu J."/>
            <person name="Liyanage D."/>
            <person name="Lorensuhewa L."/>
            <person name="Robinson T."/>
            <person name="Song A."/>
            <person name="Song B.-B."/>
            <person name="Dinh H."/>
            <person name="Thornton R."/>
            <person name="Coyle M."/>
            <person name="Francisco L."/>
            <person name="Jackson L."/>
            <person name="Javaid M."/>
            <person name="Korchina V."/>
            <person name="Kovar C."/>
            <person name="Mata R."/>
            <person name="Mathew T."/>
            <person name="Ngo R."/>
            <person name="Nguyen L."/>
            <person name="Nguyen N."/>
            <person name="Okwuonu G."/>
            <person name="Ongeri F."/>
            <person name="Pham C."/>
            <person name="Simmons D."/>
            <person name="Wilczek-Boney K."/>
            <person name="Hale W."/>
            <person name="Jakkamsetti A."/>
            <person name="Pham P."/>
            <person name="Ruth R."/>
            <person name="San Lucas F."/>
            <person name="Warren J."/>
            <person name="Zhang J."/>
            <person name="Zhao Z."/>
            <person name="Zhou C."/>
            <person name="Zhu D."/>
            <person name="Lee S."/>
            <person name="Bess C."/>
            <person name="Blankenburg K."/>
            <person name="Forbes L."/>
            <person name="Fu Q."/>
            <person name="Gubbala S."/>
            <person name="Hirani K."/>
            <person name="Jayaseelan J.C."/>
            <person name="Lara F."/>
            <person name="Munidasa M."/>
            <person name="Palculict T."/>
            <person name="Patil S."/>
            <person name="Pu L.-L."/>
            <person name="Saada N."/>
            <person name="Tang L."/>
            <person name="Weissenberger G."/>
            <person name="Zhu Y."/>
            <person name="Hemphill L."/>
            <person name="Shang Y."/>
            <person name="Youmans B."/>
            <person name="Ayvaz T."/>
            <person name="Ross M."/>
            <person name="Santibanez J."/>
            <person name="Aqrawi P."/>
            <person name="Gross S."/>
            <person name="Joshi V."/>
            <person name="Fowler G."/>
            <person name="Nazareth L."/>
            <person name="Reid J."/>
            <person name="Worley K."/>
            <person name="Petrosino J."/>
            <person name="Highlander S."/>
            <person name="Gibbs R."/>
        </authorList>
    </citation>
    <scope>NUCLEOTIDE SEQUENCE [LARGE SCALE GENOMIC DNA]</scope>
    <source>
        <strain evidence="1">ATCC 35910</strain>
    </source>
</reference>